<evidence type="ECO:0000256" key="4">
    <source>
        <dbReference type="ARBA" id="ARBA00022827"/>
    </source>
</evidence>
<evidence type="ECO:0000256" key="2">
    <source>
        <dbReference type="ARBA" id="ARBA00010790"/>
    </source>
</evidence>
<feature type="active site" description="Proton donor" evidence="5">
    <location>
        <position position="536"/>
    </location>
</feature>
<dbReference type="InterPro" id="IPR036188">
    <property type="entry name" value="FAD/NAD-bd_sf"/>
</dbReference>
<feature type="active site" description="Proton acceptor" evidence="5">
    <location>
        <position position="580"/>
    </location>
</feature>
<dbReference type="Gene3D" id="3.30.560.10">
    <property type="entry name" value="Glucose Oxidase, domain 3"/>
    <property type="match status" value="1"/>
</dbReference>
<dbReference type="InterPro" id="IPR012132">
    <property type="entry name" value="GMC_OxRdtase"/>
</dbReference>
<comment type="cofactor">
    <cofactor evidence="1 6">
        <name>FAD</name>
        <dbReference type="ChEBI" id="CHEBI:57692"/>
    </cofactor>
</comment>
<dbReference type="AlphaFoldDB" id="A0AAW0G1Q8"/>
<dbReference type="Proteomes" id="UP001385951">
    <property type="component" value="Unassembled WGS sequence"/>
</dbReference>
<sequence length="612" mass="65446">MAIAPFLLAIYFASLTIYRSVAVTILTSPDELKSSQYDFVVIGGGTAGLVVATRLTEDPKVRVLVVEAGGRNEGVLNSIVPYFAVQLLGTSSDWNFTTVPQTGLLNRTLPIARGHILGGSSSINRLDYTRGSNDLYDRWANLTGDPSWSWASLEKYYLRSSRLVPPTDGRDTTGDVDPSTHGFGPIQVSLVSLPAELDARVVNTSRLLGGRFDYTQDWNSGNSIGIGHTQCSIGQGVRSSSAVAYLDPLIDSSSRPNLSILINTVVTKLLPSEASHGVPEFKTVELGQVNSNSRFRVSATKEVVLSAGAIGTPHILMLSGIGPKEVMTPLGITTLVDLPSVGQNLTDHPLIQTHFLVNSTKTFDDVLRNETLAQQTFAQWNTTRQGLFAGPSGGTIGFLRLPSDSPLLSRFGDPASGPHSPHIELIFANAFGAVGVSVPATGNFMSISTGVVSPLSRGFITLISSDPFGKPLLNPNFLDNDFDVFAMVQALKDMQSFISTDPWRGIVIGPTGQLVDATTDEQLQLYARNASVSLNHSIGTARMSPFSAEWGVVNPDLLVKGTRGLSVVDASVFPSIPECHTQAPTYIVAERAVDFIKRGMACVLVELGLSEG</sequence>
<feature type="domain" description="Glucose-methanol-choline oxidoreductase N-terminal" evidence="7">
    <location>
        <begin position="308"/>
        <end position="322"/>
    </location>
</feature>
<evidence type="ECO:0000256" key="1">
    <source>
        <dbReference type="ARBA" id="ARBA00001974"/>
    </source>
</evidence>
<dbReference type="GO" id="GO:0016614">
    <property type="term" value="F:oxidoreductase activity, acting on CH-OH group of donors"/>
    <property type="evidence" value="ECO:0007669"/>
    <property type="project" value="InterPro"/>
</dbReference>
<dbReference type="SUPFAM" id="SSF54373">
    <property type="entry name" value="FAD-linked reductases, C-terminal domain"/>
    <property type="match status" value="1"/>
</dbReference>
<dbReference type="InterPro" id="IPR000172">
    <property type="entry name" value="GMC_OxRdtase_N"/>
</dbReference>
<name>A0AAW0G1Q8_9APHY</name>
<comment type="similarity">
    <text evidence="2">Belongs to the GMC oxidoreductase family.</text>
</comment>
<keyword evidence="9" id="KW-1185">Reference proteome</keyword>
<dbReference type="PANTHER" id="PTHR11552:SF147">
    <property type="entry name" value="CHOLINE DEHYDROGENASE, MITOCHONDRIAL"/>
    <property type="match status" value="1"/>
</dbReference>
<evidence type="ECO:0000256" key="6">
    <source>
        <dbReference type="PIRSR" id="PIRSR000137-2"/>
    </source>
</evidence>
<keyword evidence="4 6" id="KW-0274">FAD</keyword>
<evidence type="ECO:0000259" key="7">
    <source>
        <dbReference type="PROSITE" id="PS00624"/>
    </source>
</evidence>
<comment type="caution">
    <text evidence="8">The sequence shown here is derived from an EMBL/GenBank/DDBJ whole genome shotgun (WGS) entry which is preliminary data.</text>
</comment>
<dbReference type="PIRSF" id="PIRSF000137">
    <property type="entry name" value="Alcohol_oxidase"/>
    <property type="match status" value="1"/>
</dbReference>
<dbReference type="GO" id="GO:0050660">
    <property type="term" value="F:flavin adenine dinucleotide binding"/>
    <property type="evidence" value="ECO:0007669"/>
    <property type="project" value="InterPro"/>
</dbReference>
<feature type="binding site" evidence="6">
    <location>
        <position position="266"/>
    </location>
    <ligand>
        <name>FAD</name>
        <dbReference type="ChEBI" id="CHEBI:57692"/>
    </ligand>
</feature>
<keyword evidence="3" id="KW-0285">Flavoprotein</keyword>
<evidence type="ECO:0000313" key="8">
    <source>
        <dbReference type="EMBL" id="KAK7683487.1"/>
    </source>
</evidence>
<dbReference type="Pfam" id="PF00732">
    <property type="entry name" value="GMC_oxred_N"/>
    <property type="match status" value="1"/>
</dbReference>
<evidence type="ECO:0000313" key="9">
    <source>
        <dbReference type="Proteomes" id="UP001385951"/>
    </source>
</evidence>
<dbReference type="Pfam" id="PF05199">
    <property type="entry name" value="GMC_oxred_C"/>
    <property type="match status" value="1"/>
</dbReference>
<dbReference type="PANTHER" id="PTHR11552">
    <property type="entry name" value="GLUCOSE-METHANOL-CHOLINE GMC OXIDOREDUCTASE"/>
    <property type="match status" value="1"/>
</dbReference>
<dbReference type="SUPFAM" id="SSF51905">
    <property type="entry name" value="FAD/NAD(P)-binding domain"/>
    <property type="match status" value="1"/>
</dbReference>
<proteinExistence type="inferred from homology"/>
<dbReference type="EMBL" id="JASBNA010000030">
    <property type="protein sequence ID" value="KAK7683487.1"/>
    <property type="molecule type" value="Genomic_DNA"/>
</dbReference>
<dbReference type="InterPro" id="IPR007867">
    <property type="entry name" value="GMC_OxRtase_C"/>
</dbReference>
<protein>
    <recommendedName>
        <fullName evidence="7">Glucose-methanol-choline oxidoreductase N-terminal domain-containing protein</fullName>
    </recommendedName>
</protein>
<accession>A0AAW0G1Q8</accession>
<evidence type="ECO:0000256" key="3">
    <source>
        <dbReference type="ARBA" id="ARBA00022630"/>
    </source>
</evidence>
<dbReference type="Gene3D" id="3.50.50.60">
    <property type="entry name" value="FAD/NAD(P)-binding domain"/>
    <property type="match status" value="1"/>
</dbReference>
<reference evidence="8 9" key="1">
    <citation type="submission" date="2022-09" db="EMBL/GenBank/DDBJ databases">
        <authorList>
            <person name="Palmer J.M."/>
        </authorList>
    </citation>
    <scope>NUCLEOTIDE SEQUENCE [LARGE SCALE GENOMIC DNA]</scope>
    <source>
        <strain evidence="8 9">DSM 7382</strain>
    </source>
</reference>
<dbReference type="PROSITE" id="PS00624">
    <property type="entry name" value="GMC_OXRED_2"/>
    <property type="match status" value="1"/>
</dbReference>
<organism evidence="8 9">
    <name type="scientific">Cerrena zonata</name>
    <dbReference type="NCBI Taxonomy" id="2478898"/>
    <lineage>
        <taxon>Eukaryota</taxon>
        <taxon>Fungi</taxon>
        <taxon>Dikarya</taxon>
        <taxon>Basidiomycota</taxon>
        <taxon>Agaricomycotina</taxon>
        <taxon>Agaricomycetes</taxon>
        <taxon>Polyporales</taxon>
        <taxon>Cerrenaceae</taxon>
        <taxon>Cerrena</taxon>
    </lineage>
</organism>
<evidence type="ECO:0000256" key="5">
    <source>
        <dbReference type="PIRSR" id="PIRSR000137-1"/>
    </source>
</evidence>
<gene>
    <name evidence="8" type="ORF">QCA50_013321</name>
</gene>